<evidence type="ECO:0000313" key="4">
    <source>
        <dbReference type="Proteomes" id="UP000009326"/>
    </source>
</evidence>
<keyword evidence="1" id="KW-0812">Transmembrane</keyword>
<proteinExistence type="predicted"/>
<reference evidence="3 5" key="2">
    <citation type="journal article" date="2015" name="Genome Announc.">
        <title>Expanding the biotechnology potential of lactobacilli through comparative genomics of 213 strains and associated genera.</title>
        <authorList>
            <person name="Sun Z."/>
            <person name="Harris H.M."/>
            <person name="McCann A."/>
            <person name="Guo C."/>
            <person name="Argimon S."/>
            <person name="Zhang W."/>
            <person name="Yang X."/>
            <person name="Jeffery I.B."/>
            <person name="Cooney J.C."/>
            <person name="Kagawa T.F."/>
            <person name="Liu W."/>
            <person name="Song Y."/>
            <person name="Salvetti E."/>
            <person name="Wrobel A."/>
            <person name="Rasinkangas P."/>
            <person name="Parkhill J."/>
            <person name="Rea M.C."/>
            <person name="O'Sullivan O."/>
            <person name="Ritari J."/>
            <person name="Douillard F.P."/>
            <person name="Paul Ross R."/>
            <person name="Yang R."/>
            <person name="Briner A.E."/>
            <person name="Felis G.E."/>
            <person name="de Vos W.M."/>
            <person name="Barrangou R."/>
            <person name="Klaenhammer T.R."/>
            <person name="Caufield P.W."/>
            <person name="Cui Y."/>
            <person name="Zhang H."/>
            <person name="O'Toole P.W."/>
        </authorList>
    </citation>
    <scope>NUCLEOTIDE SEQUENCE [LARGE SCALE GENOMIC DNA]</scope>
    <source>
        <strain evidence="3 5">DSM 23908</strain>
    </source>
</reference>
<reference evidence="2 4" key="1">
    <citation type="submission" date="2012-06" db="EMBL/GenBank/DDBJ databases">
        <title>Draft genome sequence of Lactobacillus gigeriorum CRBIP 24.85T, isolated from chicken crop.</title>
        <authorList>
            <person name="Cousin S."/>
            <person name="Ma L."/>
            <person name="Creno S."/>
            <person name="Clermont D."/>
            <person name="Loux V."/>
            <person name="Bizet C."/>
            <person name="Bouchier C."/>
        </authorList>
    </citation>
    <scope>NUCLEOTIDE SEQUENCE [LARGE SCALE GENOMIC DNA]</scope>
    <source>
        <strain evidence="4">CRBIP 24.85T</strain>
        <strain evidence="2">Type strain: CRBIP 24.85</strain>
    </source>
</reference>
<dbReference type="EMBL" id="CAKC01000059">
    <property type="protein sequence ID" value="CCI87184.1"/>
    <property type="molecule type" value="Genomic_DNA"/>
</dbReference>
<feature type="transmembrane region" description="Helical" evidence="1">
    <location>
        <begin position="79"/>
        <end position="98"/>
    </location>
</feature>
<evidence type="ECO:0000256" key="1">
    <source>
        <dbReference type="SAM" id="Phobius"/>
    </source>
</evidence>
<evidence type="ECO:0000313" key="3">
    <source>
        <dbReference type="EMBL" id="KRN14724.1"/>
    </source>
</evidence>
<keyword evidence="5" id="KW-1185">Reference proteome</keyword>
<dbReference type="STRING" id="1423751.FC38_GL000015"/>
<accession>I7KP75</accession>
<evidence type="ECO:0000313" key="5">
    <source>
        <dbReference type="Proteomes" id="UP000051521"/>
    </source>
</evidence>
<keyword evidence="1" id="KW-1133">Transmembrane helix</keyword>
<comment type="caution">
    <text evidence="2">The sequence shown here is derived from an EMBL/GenBank/DDBJ whole genome shotgun (WGS) entry which is preliminary data.</text>
</comment>
<dbReference type="Proteomes" id="UP000009326">
    <property type="component" value="Unassembled WGS sequence"/>
</dbReference>
<name>I7KP75_9LACO</name>
<dbReference type="PATRIC" id="fig|1423751.3.peg.16"/>
<dbReference type="Proteomes" id="UP000051521">
    <property type="component" value="Unassembled WGS sequence"/>
</dbReference>
<gene>
    <name evidence="2" type="ORF">BN52_03230</name>
    <name evidence="3" type="ORF">FC38_GL000015</name>
</gene>
<protein>
    <submittedName>
        <fullName evidence="2">Uncharacterized protein</fullName>
    </submittedName>
</protein>
<dbReference type="EMBL" id="AYZO01000001">
    <property type="protein sequence ID" value="KRN14724.1"/>
    <property type="molecule type" value="Genomic_DNA"/>
</dbReference>
<dbReference type="AlphaFoldDB" id="I7KP75"/>
<keyword evidence="1" id="KW-0472">Membrane</keyword>
<dbReference type="OrthoDB" id="2328897at2"/>
<sequence>MTEKRSDYRKRQQTKKTRAFFKNIKSAFSENDEVSDETELEQDDRRPLAGNAEEVNVIDDDAKKIVSSEDQALKLKKKLNCVIFILVVLIALVLLALFKL</sequence>
<organism evidence="2 4">
    <name type="scientific">Lactobacillus gigeriorum DSM 23908 = CRBIP 24.85</name>
    <dbReference type="NCBI Taxonomy" id="1423751"/>
    <lineage>
        <taxon>Bacteria</taxon>
        <taxon>Bacillati</taxon>
        <taxon>Bacillota</taxon>
        <taxon>Bacilli</taxon>
        <taxon>Lactobacillales</taxon>
        <taxon>Lactobacillaceae</taxon>
        <taxon>Lactobacillus</taxon>
    </lineage>
</organism>
<dbReference type="RefSeq" id="WP_008473346.1">
    <property type="nucleotide sequence ID" value="NZ_AYZO01000001.1"/>
</dbReference>
<evidence type="ECO:0000313" key="2">
    <source>
        <dbReference type="EMBL" id="CCI87184.1"/>
    </source>
</evidence>